<dbReference type="EMBL" id="CP024608">
    <property type="protein sequence ID" value="ATQ78473.1"/>
    <property type="molecule type" value="Genomic_DNA"/>
</dbReference>
<evidence type="ECO:0000256" key="2">
    <source>
        <dbReference type="SAM" id="MobiDB-lite"/>
    </source>
</evidence>
<keyword evidence="5" id="KW-1185">Reference proteome</keyword>
<protein>
    <submittedName>
        <fullName evidence="4">Phage tail protein</fullName>
    </submittedName>
</protein>
<dbReference type="Gene3D" id="3.40.50.11780">
    <property type="match status" value="2"/>
</dbReference>
<evidence type="ECO:0000256" key="1">
    <source>
        <dbReference type="ARBA" id="ARBA00008005"/>
    </source>
</evidence>
<dbReference type="Proteomes" id="UP000229897">
    <property type="component" value="Chromosome"/>
</dbReference>
<organism evidence="4 5">
    <name type="scientific">Massilia violaceinigra</name>
    <dbReference type="NCBI Taxonomy" id="2045208"/>
    <lineage>
        <taxon>Bacteria</taxon>
        <taxon>Pseudomonadati</taxon>
        <taxon>Pseudomonadota</taxon>
        <taxon>Betaproteobacteria</taxon>
        <taxon>Burkholderiales</taxon>
        <taxon>Oxalobacteraceae</taxon>
        <taxon>Telluria group</taxon>
        <taxon>Massilia</taxon>
    </lineage>
</organism>
<evidence type="ECO:0000259" key="3">
    <source>
        <dbReference type="Pfam" id="PF04984"/>
    </source>
</evidence>
<dbReference type="OrthoDB" id="9767864at2"/>
<feature type="domain" description="Tail sheath protein subtilisin-like" evidence="3">
    <location>
        <begin position="269"/>
        <end position="410"/>
    </location>
</feature>
<reference evidence="4" key="1">
    <citation type="submission" date="2017-10" db="EMBL/GenBank/DDBJ databases">
        <title>Massilia psychrophilum sp. nov., a novel purple-pigmented bacterium isolated from Tianshan glacier, Xinjiang Municipality, China.</title>
        <authorList>
            <person name="Wang H."/>
        </authorList>
    </citation>
    <scope>NUCLEOTIDE SEQUENCE [LARGE SCALE GENOMIC DNA]</scope>
    <source>
        <strain evidence="4">B2</strain>
    </source>
</reference>
<dbReference type="KEGG" id="mass:CR152_31125"/>
<comment type="similarity">
    <text evidence="1">Belongs to the myoviridae tail sheath protein family.</text>
</comment>
<feature type="compositionally biased region" description="Basic and acidic residues" evidence="2">
    <location>
        <begin position="188"/>
        <end position="201"/>
    </location>
</feature>
<dbReference type="InterPro" id="IPR035089">
    <property type="entry name" value="Phage_sheath_subtilisin"/>
</dbReference>
<dbReference type="Pfam" id="PF04984">
    <property type="entry name" value="Phage_sheath_1"/>
    <property type="match status" value="1"/>
</dbReference>
<gene>
    <name evidence="4" type="ORF">CR152_31125</name>
</gene>
<dbReference type="RefSeq" id="WP_099881535.1">
    <property type="nucleotide sequence ID" value="NZ_CP024608.1"/>
</dbReference>
<proteinExistence type="inferred from homology"/>
<dbReference type="PANTHER" id="PTHR35861:SF1">
    <property type="entry name" value="PHAGE TAIL SHEATH PROTEIN"/>
    <property type="match status" value="1"/>
</dbReference>
<dbReference type="InterPro" id="IPR052042">
    <property type="entry name" value="Tail_sheath_structural"/>
</dbReference>
<accession>A0A2D2DU38</accession>
<dbReference type="AlphaFoldDB" id="A0A2D2DU38"/>
<dbReference type="PANTHER" id="PTHR35861">
    <property type="match status" value="1"/>
</dbReference>
<name>A0A2D2DU38_9BURK</name>
<evidence type="ECO:0000313" key="5">
    <source>
        <dbReference type="Proteomes" id="UP000229897"/>
    </source>
</evidence>
<sequence>MHAALSYASAAPEQLSAALHPIAGVATSVTAFVGRALRGPVDEPVAIASFAEFKRQFGGLWGDSSLGYAVRDFFLNGGGKAVIVRLYRAPAPQHGVVRSHAILRAGALTLQARDPGAWGNALQARVDHELLSGDPHSFNLSVRDSVTGHVEVFRNVSVGASHPRRVDLVLRSISRLVTMNGSLPAERPACDPRPAGEHGDAWDSGATSNTRVSAADRAADELPLTLAEFIGSGKLAARAGLYALARADLFNLLCIPPYLDNGGDLLDGGVDDALVAEAAAYCERRRAMFLVDPPPAWNNVDNAVEGVAALGTSSRNAALFFPRLLQPVDQRGGRLTRLVPCGAVAGIIARTDHQRGVWKAPVGMDTTLVGVPALSVPVSDSDSAMLNPLGINCLRSMPGAGRIVWGARTLHDDDPDGAQCKCMPVRRTALFIEESLVRGTRWVMFEPNDDQLWAQVRLSIHTFMVGLFRQGAFQGKAPHEAFFVSCGPETTTQDDVEHGVVNITVGFAPLKAGQFVLVHVQQAAGQVRSH</sequence>
<evidence type="ECO:0000313" key="4">
    <source>
        <dbReference type="EMBL" id="ATQ78473.1"/>
    </source>
</evidence>
<feature type="region of interest" description="Disordered" evidence="2">
    <location>
        <begin position="184"/>
        <end position="213"/>
    </location>
</feature>